<dbReference type="EC" id="3.5.4.10" evidence="10"/>
<comment type="catalytic activity">
    <reaction evidence="8 10">
        <text>(6R)-10-formyltetrahydrofolate + 5-amino-1-(5-phospho-beta-D-ribosyl)imidazole-4-carboxamide = 5-formamido-1-(5-phospho-D-ribosyl)imidazole-4-carboxamide + (6S)-5,6,7,8-tetrahydrofolate</text>
        <dbReference type="Rhea" id="RHEA:22192"/>
        <dbReference type="ChEBI" id="CHEBI:57453"/>
        <dbReference type="ChEBI" id="CHEBI:58467"/>
        <dbReference type="ChEBI" id="CHEBI:58475"/>
        <dbReference type="ChEBI" id="CHEBI:195366"/>
        <dbReference type="EC" id="2.1.2.3"/>
    </reaction>
</comment>
<dbReference type="Proteomes" id="UP000286715">
    <property type="component" value="Unassembled WGS sequence"/>
</dbReference>
<dbReference type="PROSITE" id="PS51855">
    <property type="entry name" value="MGS"/>
    <property type="match status" value="1"/>
</dbReference>
<comment type="pathway">
    <text evidence="1 10">Purine metabolism; IMP biosynthesis via de novo pathway; IMP from 5-formamido-1-(5-phospho-D-ribosyl)imidazole-4-carboxamide: step 1/1.</text>
</comment>
<dbReference type="EMBL" id="BHZE01000021">
    <property type="protein sequence ID" value="GCD78367.1"/>
    <property type="molecule type" value="Genomic_DNA"/>
</dbReference>
<dbReference type="InterPro" id="IPR024051">
    <property type="entry name" value="AICAR_Tfase_dup_dom_sf"/>
</dbReference>
<evidence type="ECO:0000259" key="11">
    <source>
        <dbReference type="PROSITE" id="PS51855"/>
    </source>
</evidence>
<keyword evidence="7 10" id="KW-0511">Multifunctional enzyme</keyword>
<comment type="catalytic activity">
    <reaction evidence="9 10">
        <text>IMP + H2O = 5-formamido-1-(5-phospho-D-ribosyl)imidazole-4-carboxamide</text>
        <dbReference type="Rhea" id="RHEA:18445"/>
        <dbReference type="ChEBI" id="CHEBI:15377"/>
        <dbReference type="ChEBI" id="CHEBI:58053"/>
        <dbReference type="ChEBI" id="CHEBI:58467"/>
        <dbReference type="EC" id="3.5.4.10"/>
    </reaction>
</comment>
<comment type="pathway">
    <text evidence="2 10">Purine metabolism; IMP biosynthesis via de novo pathway; 5-formamido-1-(5-phospho-D-ribosyl)imidazole-4-carboxamide from 5-amino-1-(5-phospho-D-ribosyl)imidazole-4-carboxamide (10-formyl THF route): step 1/1.</text>
</comment>
<comment type="similarity">
    <text evidence="3 10">Belongs to the PurH family.</text>
</comment>
<dbReference type="EC" id="2.1.2.3" evidence="10"/>
<keyword evidence="13" id="KW-1185">Reference proteome</keyword>
<dbReference type="CDD" id="cd01421">
    <property type="entry name" value="IMPCH"/>
    <property type="match status" value="1"/>
</dbReference>
<keyword evidence="5 10" id="KW-0658">Purine biosynthesis</keyword>
<dbReference type="NCBIfam" id="NF002049">
    <property type="entry name" value="PRK00881.1"/>
    <property type="match status" value="1"/>
</dbReference>
<dbReference type="SMART" id="SM00798">
    <property type="entry name" value="AICARFT_IMPCHas"/>
    <property type="match status" value="1"/>
</dbReference>
<dbReference type="Pfam" id="PF02142">
    <property type="entry name" value="MGS"/>
    <property type="match status" value="1"/>
</dbReference>
<dbReference type="SUPFAM" id="SSF53927">
    <property type="entry name" value="Cytidine deaminase-like"/>
    <property type="match status" value="1"/>
</dbReference>
<dbReference type="FunFam" id="3.40.140.20:FF:000005">
    <property type="entry name" value="Bifunctional purine biosynthesis protein PurH"/>
    <property type="match status" value="1"/>
</dbReference>
<reference evidence="12 13" key="1">
    <citation type="submission" date="2018-11" db="EMBL/GenBank/DDBJ databases">
        <title>Schleiferia aggregans sp. nov., a moderately thermophilic heterotrophic bacterium isolated from microbial mats at a terrestrial hot spring.</title>
        <authorList>
            <person name="Iino T."/>
            <person name="Ohkuma M."/>
            <person name="Haruta S."/>
        </authorList>
    </citation>
    <scope>NUCLEOTIDE SEQUENCE [LARGE SCALE GENOMIC DNA]</scope>
    <source>
        <strain evidence="12 13">LA</strain>
    </source>
</reference>
<dbReference type="Gene3D" id="3.40.50.1380">
    <property type="entry name" value="Methylglyoxal synthase-like domain"/>
    <property type="match status" value="1"/>
</dbReference>
<evidence type="ECO:0000256" key="8">
    <source>
        <dbReference type="ARBA" id="ARBA00050488"/>
    </source>
</evidence>
<dbReference type="InterPro" id="IPR011607">
    <property type="entry name" value="MGS-like_dom"/>
</dbReference>
<comment type="caution">
    <text evidence="12">The sequence shown here is derived from an EMBL/GenBank/DDBJ whole genome shotgun (WGS) entry which is preliminary data.</text>
</comment>
<dbReference type="FunFam" id="3.40.140.20:FF:000001">
    <property type="entry name" value="Bifunctional purine biosynthesis protein PurH"/>
    <property type="match status" value="1"/>
</dbReference>
<gene>
    <name evidence="10 12" type="primary">purH</name>
    <name evidence="12" type="ORF">JCM31826_18490</name>
</gene>
<dbReference type="PANTHER" id="PTHR11692">
    <property type="entry name" value="BIFUNCTIONAL PURINE BIOSYNTHESIS PROTEIN PURH"/>
    <property type="match status" value="1"/>
</dbReference>
<comment type="domain">
    <text evidence="10">The IMP cyclohydrolase activity resides in the N-terminal region.</text>
</comment>
<dbReference type="GO" id="GO:0005829">
    <property type="term" value="C:cytosol"/>
    <property type="evidence" value="ECO:0007669"/>
    <property type="project" value="TreeGrafter"/>
</dbReference>
<evidence type="ECO:0000256" key="9">
    <source>
        <dbReference type="ARBA" id="ARBA00050687"/>
    </source>
</evidence>
<dbReference type="SMART" id="SM00851">
    <property type="entry name" value="MGS"/>
    <property type="match status" value="1"/>
</dbReference>
<name>A0A401XMX6_9FLAO</name>
<dbReference type="InterPro" id="IPR036914">
    <property type="entry name" value="MGS-like_dom_sf"/>
</dbReference>
<protein>
    <recommendedName>
        <fullName evidence="10">Bifunctional purine biosynthesis protein PurH</fullName>
    </recommendedName>
    <domain>
        <recommendedName>
            <fullName evidence="10">Phosphoribosylaminoimidazolecarboxamide formyltransferase</fullName>
            <ecNumber evidence="10">2.1.2.3</ecNumber>
        </recommendedName>
        <alternativeName>
            <fullName evidence="10">AICAR transformylase</fullName>
        </alternativeName>
    </domain>
    <domain>
        <recommendedName>
            <fullName evidence="10">IMP cyclohydrolase</fullName>
            <ecNumber evidence="10">3.5.4.10</ecNumber>
        </recommendedName>
        <alternativeName>
            <fullName evidence="10">ATIC</fullName>
        </alternativeName>
        <alternativeName>
            <fullName evidence="10">IMP synthase</fullName>
        </alternativeName>
        <alternativeName>
            <fullName evidence="10">Inosinicase</fullName>
        </alternativeName>
    </domain>
</protein>
<dbReference type="GO" id="GO:0006189">
    <property type="term" value="P:'de novo' IMP biosynthetic process"/>
    <property type="evidence" value="ECO:0007669"/>
    <property type="project" value="UniProtKB-UniRule"/>
</dbReference>
<evidence type="ECO:0000256" key="10">
    <source>
        <dbReference type="HAMAP-Rule" id="MF_00139"/>
    </source>
</evidence>
<sequence>MHEFLKKAGVSVKKIKTALISVYYKEGLDQLVKKLHEYEVEIYSTGGTFRFIESLGVPVISVEELTEFPEILGGRVKTLHPTIFGGILRRDSNPNDLLQISEHGIVPFDLVVVDLYPFEETVKKGGTEQEIIEKIDIGGISLIRAAAKNFTDVAIVSSRFQYSDFLNHYIASEGTTDLTYRKSLAAEAFRITSHYDTAIMHWFNGWPLSTAEKRPLRYGENPHQRGWFEGNLDEIFTQLGGKELSYNNLLDIDAALSYLSEFDDTTCVIVKHNNACGLASRPTAYEAWTDALKADPVSAFGGIISLNCPIDTRTAEAISGIFFEVLLAPDFDEEALKILLAKKNRIILKYKPYSPGKILKRSALNGYLLQDRDHHTDSIDDLKYVTNRKPTDKEIADMLFASKISKHTRSNTIVLAKDGMLLAAGTGQTSRVDALKQAIQKAQSFGLNLEGASMASDAFFPFPDCVEIAHKVGISAVIQPGGSIKDQLSIDYCNEHNMAMVFTGYRHFKH</sequence>
<dbReference type="InterPro" id="IPR016193">
    <property type="entry name" value="Cytidine_deaminase-like"/>
</dbReference>
<dbReference type="PIRSF" id="PIRSF000414">
    <property type="entry name" value="AICARFT_IMPCHas"/>
    <property type="match status" value="1"/>
</dbReference>
<dbReference type="GO" id="GO:0003937">
    <property type="term" value="F:IMP cyclohydrolase activity"/>
    <property type="evidence" value="ECO:0007669"/>
    <property type="project" value="UniProtKB-UniRule"/>
</dbReference>
<dbReference type="Gene3D" id="3.40.140.20">
    <property type="match status" value="2"/>
</dbReference>
<dbReference type="AlphaFoldDB" id="A0A401XMX6"/>
<dbReference type="UniPathway" id="UPA00074">
    <property type="reaction ID" value="UER00133"/>
</dbReference>
<evidence type="ECO:0000313" key="12">
    <source>
        <dbReference type="EMBL" id="GCD78367.1"/>
    </source>
</evidence>
<evidence type="ECO:0000256" key="1">
    <source>
        <dbReference type="ARBA" id="ARBA00004844"/>
    </source>
</evidence>
<evidence type="ECO:0000313" key="13">
    <source>
        <dbReference type="Proteomes" id="UP000286715"/>
    </source>
</evidence>
<evidence type="ECO:0000256" key="4">
    <source>
        <dbReference type="ARBA" id="ARBA00022679"/>
    </source>
</evidence>
<dbReference type="FunFam" id="3.40.50.1380:FF:000001">
    <property type="entry name" value="Bifunctional purine biosynthesis protein PurH"/>
    <property type="match status" value="1"/>
</dbReference>
<dbReference type="PANTHER" id="PTHR11692:SF0">
    <property type="entry name" value="BIFUNCTIONAL PURINE BIOSYNTHESIS PROTEIN ATIC"/>
    <property type="match status" value="1"/>
</dbReference>
<keyword evidence="4 10" id="KW-0808">Transferase</keyword>
<dbReference type="Pfam" id="PF01808">
    <property type="entry name" value="AICARFT_IMPCHas"/>
    <property type="match status" value="1"/>
</dbReference>
<feature type="domain" description="MGS-like" evidence="11">
    <location>
        <begin position="10"/>
        <end position="157"/>
    </location>
</feature>
<keyword evidence="6 10" id="KW-0378">Hydrolase</keyword>
<dbReference type="HAMAP" id="MF_00139">
    <property type="entry name" value="PurH"/>
    <property type="match status" value="1"/>
</dbReference>
<evidence type="ECO:0000256" key="7">
    <source>
        <dbReference type="ARBA" id="ARBA00023268"/>
    </source>
</evidence>
<proteinExistence type="inferred from homology"/>
<evidence type="ECO:0000256" key="6">
    <source>
        <dbReference type="ARBA" id="ARBA00022801"/>
    </source>
</evidence>
<evidence type="ECO:0000256" key="5">
    <source>
        <dbReference type="ARBA" id="ARBA00022755"/>
    </source>
</evidence>
<organism evidence="12 13">
    <name type="scientific">Thermaurantimonas aggregans</name>
    <dbReference type="NCBI Taxonomy" id="2173829"/>
    <lineage>
        <taxon>Bacteria</taxon>
        <taxon>Pseudomonadati</taxon>
        <taxon>Bacteroidota</taxon>
        <taxon>Flavobacteriia</taxon>
        <taxon>Flavobacteriales</taxon>
        <taxon>Schleiferiaceae</taxon>
        <taxon>Thermaurantimonas</taxon>
    </lineage>
</organism>
<dbReference type="SUPFAM" id="SSF52335">
    <property type="entry name" value="Methylglyoxal synthase-like"/>
    <property type="match status" value="1"/>
</dbReference>
<evidence type="ECO:0000256" key="3">
    <source>
        <dbReference type="ARBA" id="ARBA00007667"/>
    </source>
</evidence>
<dbReference type="InterPro" id="IPR002695">
    <property type="entry name" value="PurH-like"/>
</dbReference>
<evidence type="ECO:0000256" key="2">
    <source>
        <dbReference type="ARBA" id="ARBA00004954"/>
    </source>
</evidence>
<dbReference type="GO" id="GO:0004643">
    <property type="term" value="F:phosphoribosylaminoimidazolecarboxamide formyltransferase activity"/>
    <property type="evidence" value="ECO:0007669"/>
    <property type="project" value="UniProtKB-UniRule"/>
</dbReference>
<accession>A0A401XMX6</accession>
<dbReference type="NCBIfam" id="TIGR00355">
    <property type="entry name" value="purH"/>
    <property type="match status" value="1"/>
</dbReference>